<sequence length="811" mass="95713">MYQKLFGLFKQFQYFTKTKILLFLLFIGIYTLFMNIWSLTKFNSLPKLNFIQFNEFKQIHHNQMNKCSIPYMNLWSNHFQNINKTKINLPKCKQTNLFKLYNLSNHIISIHDYLSFHLGKLTIHHYHHNDSNNTIRLNSSLVTCSLFPIKRLNDYQSIYLNVIEQIDDGYQSLWPMFMVICQPKQNILLIQSNINLNYYYKLDQIERLFICGSYYTNKKQKKSIWPVTKRKQKNLMYNILLLGIDSISRLSAYRYLTKTIQFLYSINESTIIMNLYNVIGDGTTVNLLGLLTGQLETELPESRKSHLNNIKLNQLDNYTILDNYPWIWKEYSDYGNYVTHYIEDTPKWGTFQHRLCGFGSMNNPTTSYGRPCLIAASQEENYSGKILGCTMSRYTHQVLLESLTEFFETYSDRPRFSLTFLSELIHENPAYAKLIDEDLSKLIQRIYYEDLMFNSGNMKASRSSSYPFANTLVVLFSDHGPRMGDARLSVQGKLEERLPFMSIIAPKMFREKWSNQWANIKNNQNRLITLFDIHATLRDLLINQLKFNNNNNNENNNNSNNNNENNNNSNNNNNNSNNSNNNNNIKTINQLYMNWQMNPSHGLSLFNPIPLNRNCDDAYISSHWCVCLNWIKLENNNNELIIKCTNVIINKINQIIIKYKPNLTKNGQCSMIKLHQIESVEQAILPQDMVRFIRSQDEDGRIPMFEEQYSSTWSLLDWIKQFNIFNSNNNKNNIFNYDSNHESILLRIHIIVQPEYAHFEATVKVNITQHSLNHFHVMDISRIDVYEQHNWCLSDNEWAETKQYCICTKYT</sequence>
<dbReference type="FunFam" id="3.40.720.10:FF:000017">
    <property type="entry name" value="Predicted protein"/>
    <property type="match status" value="1"/>
</dbReference>
<feature type="region of interest" description="Disordered" evidence="1">
    <location>
        <begin position="551"/>
        <end position="583"/>
    </location>
</feature>
<dbReference type="InterPro" id="IPR004245">
    <property type="entry name" value="DUF229"/>
</dbReference>
<name>A0AA85ER36_9TREM</name>
<dbReference type="SUPFAM" id="SSF53649">
    <property type="entry name" value="Alkaline phosphatase-like"/>
    <property type="match status" value="1"/>
</dbReference>
<dbReference type="Proteomes" id="UP000050792">
    <property type="component" value="Unassembled WGS sequence"/>
</dbReference>
<accession>A0AA85ER36</accession>
<dbReference type="WBParaSite" id="SRDH1_19550.1">
    <property type="protein sequence ID" value="SRDH1_19550.1"/>
    <property type="gene ID" value="SRDH1_19550"/>
</dbReference>
<dbReference type="CDD" id="cd16021">
    <property type="entry name" value="ALP_like"/>
    <property type="match status" value="1"/>
</dbReference>
<protein>
    <submittedName>
        <fullName evidence="4">Uncharacterized protein</fullName>
    </submittedName>
</protein>
<dbReference type="Pfam" id="PF02995">
    <property type="entry name" value="DUF229"/>
    <property type="match status" value="1"/>
</dbReference>
<evidence type="ECO:0000313" key="3">
    <source>
        <dbReference type="Proteomes" id="UP000050792"/>
    </source>
</evidence>
<reference evidence="4" key="2">
    <citation type="submission" date="2023-11" db="UniProtKB">
        <authorList>
            <consortium name="WormBaseParasite"/>
        </authorList>
    </citation>
    <scope>IDENTIFICATION</scope>
</reference>
<dbReference type="InterPro" id="IPR017850">
    <property type="entry name" value="Alkaline_phosphatase_core_sf"/>
</dbReference>
<proteinExistence type="predicted"/>
<keyword evidence="3" id="KW-1185">Reference proteome</keyword>
<keyword evidence="2" id="KW-0812">Transmembrane</keyword>
<dbReference type="Gene3D" id="3.40.720.10">
    <property type="entry name" value="Alkaline Phosphatase, subunit A"/>
    <property type="match status" value="1"/>
</dbReference>
<dbReference type="GO" id="GO:0005615">
    <property type="term" value="C:extracellular space"/>
    <property type="evidence" value="ECO:0007669"/>
    <property type="project" value="TreeGrafter"/>
</dbReference>
<evidence type="ECO:0000313" key="4">
    <source>
        <dbReference type="WBParaSite" id="SRDH1_19550.1"/>
    </source>
</evidence>
<organism evidence="3 4">
    <name type="scientific">Schistosoma rodhaini</name>
    <dbReference type="NCBI Taxonomy" id="6188"/>
    <lineage>
        <taxon>Eukaryota</taxon>
        <taxon>Metazoa</taxon>
        <taxon>Spiralia</taxon>
        <taxon>Lophotrochozoa</taxon>
        <taxon>Platyhelminthes</taxon>
        <taxon>Trematoda</taxon>
        <taxon>Digenea</taxon>
        <taxon>Strigeidida</taxon>
        <taxon>Schistosomatoidea</taxon>
        <taxon>Schistosomatidae</taxon>
        <taxon>Schistosoma</taxon>
    </lineage>
</organism>
<dbReference type="PANTHER" id="PTHR10974">
    <property type="entry name" value="FI08016P-RELATED"/>
    <property type="match status" value="1"/>
</dbReference>
<keyword evidence="2" id="KW-0472">Membrane</keyword>
<evidence type="ECO:0000256" key="2">
    <source>
        <dbReference type="SAM" id="Phobius"/>
    </source>
</evidence>
<dbReference type="AlphaFoldDB" id="A0AA85ER36"/>
<dbReference type="PANTHER" id="PTHR10974:SF1">
    <property type="entry name" value="FI08016P-RELATED"/>
    <property type="match status" value="1"/>
</dbReference>
<reference evidence="3" key="1">
    <citation type="submission" date="2022-06" db="EMBL/GenBank/DDBJ databases">
        <authorList>
            <person name="Berger JAMES D."/>
            <person name="Berger JAMES D."/>
        </authorList>
    </citation>
    <scope>NUCLEOTIDE SEQUENCE [LARGE SCALE GENOMIC DNA]</scope>
</reference>
<feature type="transmembrane region" description="Helical" evidence="2">
    <location>
        <begin position="20"/>
        <end position="39"/>
    </location>
</feature>
<keyword evidence="2" id="KW-1133">Transmembrane helix</keyword>
<evidence type="ECO:0000256" key="1">
    <source>
        <dbReference type="SAM" id="MobiDB-lite"/>
    </source>
</evidence>